<dbReference type="InterPro" id="IPR029056">
    <property type="entry name" value="Ribokinase-like"/>
</dbReference>
<dbReference type="RefSeq" id="WP_284302288.1">
    <property type="nucleotide sequence ID" value="NZ_BSUO01000001.1"/>
</dbReference>
<comment type="catalytic activity">
    <reaction evidence="1 11">
        <text>5-(2-hydroxyethyl)-4-methylthiazole + ATP = 4-methyl-5-(2-phosphooxyethyl)-thiazole + ADP + H(+)</text>
        <dbReference type="Rhea" id="RHEA:24212"/>
        <dbReference type="ChEBI" id="CHEBI:15378"/>
        <dbReference type="ChEBI" id="CHEBI:17957"/>
        <dbReference type="ChEBI" id="CHEBI:30616"/>
        <dbReference type="ChEBI" id="CHEBI:58296"/>
        <dbReference type="ChEBI" id="CHEBI:456216"/>
        <dbReference type="EC" id="2.7.1.50"/>
    </reaction>
</comment>
<comment type="cofactor">
    <cofactor evidence="2 11">
        <name>Mg(2+)</name>
        <dbReference type="ChEBI" id="CHEBI:18420"/>
    </cofactor>
</comment>
<evidence type="ECO:0000256" key="7">
    <source>
        <dbReference type="ARBA" id="ARBA00022777"/>
    </source>
</evidence>
<evidence type="ECO:0000313" key="13">
    <source>
        <dbReference type="Proteomes" id="UP001157126"/>
    </source>
</evidence>
<evidence type="ECO:0000256" key="6">
    <source>
        <dbReference type="ARBA" id="ARBA00022741"/>
    </source>
</evidence>
<comment type="caution">
    <text evidence="12">The sequence shown here is derived from an EMBL/GenBank/DDBJ whole genome shotgun (WGS) entry which is preliminary data.</text>
</comment>
<keyword evidence="13" id="KW-1185">Reference proteome</keyword>
<evidence type="ECO:0000256" key="5">
    <source>
        <dbReference type="ARBA" id="ARBA00022723"/>
    </source>
</evidence>
<feature type="binding site" evidence="11">
    <location>
        <position position="201"/>
    </location>
    <ligand>
        <name>substrate</name>
    </ligand>
</feature>
<keyword evidence="9 11" id="KW-0460">Magnesium</keyword>
<gene>
    <name evidence="11 12" type="primary">thiM</name>
    <name evidence="12" type="ORF">GCM10025883_02360</name>
</gene>
<evidence type="ECO:0000313" key="12">
    <source>
        <dbReference type="EMBL" id="GMA38191.1"/>
    </source>
</evidence>
<comment type="similarity">
    <text evidence="11">Belongs to the Thz kinase family.</text>
</comment>
<comment type="pathway">
    <text evidence="3 11">Cofactor biosynthesis; thiamine diphosphate biosynthesis; 4-methyl-5-(2-phosphoethyl)-thiazole from 5-(2-hydroxyethyl)-4-methylthiazole: step 1/1.</text>
</comment>
<dbReference type="NCBIfam" id="NF006830">
    <property type="entry name" value="PRK09355.1"/>
    <property type="match status" value="1"/>
</dbReference>
<evidence type="ECO:0000256" key="3">
    <source>
        <dbReference type="ARBA" id="ARBA00004868"/>
    </source>
</evidence>
<evidence type="ECO:0000256" key="10">
    <source>
        <dbReference type="ARBA" id="ARBA00022977"/>
    </source>
</evidence>
<organism evidence="12 13">
    <name type="scientific">Mobilicoccus caccae</name>
    <dbReference type="NCBI Taxonomy" id="1859295"/>
    <lineage>
        <taxon>Bacteria</taxon>
        <taxon>Bacillati</taxon>
        <taxon>Actinomycetota</taxon>
        <taxon>Actinomycetes</taxon>
        <taxon>Micrococcales</taxon>
        <taxon>Dermatophilaceae</taxon>
        <taxon>Mobilicoccus</taxon>
    </lineage>
</organism>
<keyword evidence="6 11" id="KW-0547">Nucleotide-binding</keyword>
<dbReference type="EC" id="2.7.1.50" evidence="11"/>
<dbReference type="PRINTS" id="PR01099">
    <property type="entry name" value="HYETHTZKNASE"/>
</dbReference>
<dbReference type="EMBL" id="BSUO01000001">
    <property type="protein sequence ID" value="GMA38191.1"/>
    <property type="molecule type" value="Genomic_DNA"/>
</dbReference>
<evidence type="ECO:0000256" key="8">
    <source>
        <dbReference type="ARBA" id="ARBA00022840"/>
    </source>
</evidence>
<evidence type="ECO:0000256" key="4">
    <source>
        <dbReference type="ARBA" id="ARBA00022679"/>
    </source>
</evidence>
<name>A0ABQ6IM64_9MICO</name>
<dbReference type="HAMAP" id="MF_00228">
    <property type="entry name" value="Thz_kinase"/>
    <property type="match status" value="1"/>
</dbReference>
<dbReference type="Pfam" id="PF02110">
    <property type="entry name" value="HK"/>
    <property type="match status" value="1"/>
</dbReference>
<evidence type="ECO:0000256" key="2">
    <source>
        <dbReference type="ARBA" id="ARBA00001946"/>
    </source>
</evidence>
<dbReference type="CDD" id="cd01170">
    <property type="entry name" value="THZ_kinase"/>
    <property type="match status" value="1"/>
</dbReference>
<evidence type="ECO:0000256" key="11">
    <source>
        <dbReference type="HAMAP-Rule" id="MF_00228"/>
    </source>
</evidence>
<dbReference type="InterPro" id="IPR000417">
    <property type="entry name" value="Hyethyz_kinase"/>
</dbReference>
<feature type="binding site" evidence="11">
    <location>
        <position position="129"/>
    </location>
    <ligand>
        <name>ATP</name>
        <dbReference type="ChEBI" id="CHEBI:30616"/>
    </ligand>
</feature>
<evidence type="ECO:0000256" key="9">
    <source>
        <dbReference type="ARBA" id="ARBA00022842"/>
    </source>
</evidence>
<feature type="binding site" evidence="11">
    <location>
        <position position="52"/>
    </location>
    <ligand>
        <name>substrate</name>
    </ligand>
</feature>
<keyword evidence="7 11" id="KW-0418">Kinase</keyword>
<keyword evidence="4 11" id="KW-0808">Transferase</keyword>
<feature type="binding site" evidence="11">
    <location>
        <position position="174"/>
    </location>
    <ligand>
        <name>ATP</name>
        <dbReference type="ChEBI" id="CHEBI:30616"/>
    </ligand>
</feature>
<dbReference type="Proteomes" id="UP001157126">
    <property type="component" value="Unassembled WGS sequence"/>
</dbReference>
<dbReference type="PIRSF" id="PIRSF000513">
    <property type="entry name" value="Thz_kinase"/>
    <property type="match status" value="1"/>
</dbReference>
<keyword evidence="10 11" id="KW-0784">Thiamine biosynthesis</keyword>
<evidence type="ECO:0000256" key="1">
    <source>
        <dbReference type="ARBA" id="ARBA00001771"/>
    </source>
</evidence>
<dbReference type="SUPFAM" id="SSF53613">
    <property type="entry name" value="Ribokinase-like"/>
    <property type="match status" value="1"/>
</dbReference>
<keyword evidence="8 11" id="KW-0067">ATP-binding</keyword>
<dbReference type="GO" id="GO:0016301">
    <property type="term" value="F:kinase activity"/>
    <property type="evidence" value="ECO:0007669"/>
    <property type="project" value="UniProtKB-KW"/>
</dbReference>
<comment type="function">
    <text evidence="11">Catalyzes the phosphorylation of the hydroxyl group of 4-methyl-5-beta-hydroxyethylthiazole (THZ).</text>
</comment>
<keyword evidence="5 11" id="KW-0479">Metal-binding</keyword>
<reference evidence="13" key="1">
    <citation type="journal article" date="2019" name="Int. J. Syst. Evol. Microbiol.">
        <title>The Global Catalogue of Microorganisms (GCM) 10K type strain sequencing project: providing services to taxonomists for standard genome sequencing and annotation.</title>
        <authorList>
            <consortium name="The Broad Institute Genomics Platform"/>
            <consortium name="The Broad Institute Genome Sequencing Center for Infectious Disease"/>
            <person name="Wu L."/>
            <person name="Ma J."/>
        </authorList>
    </citation>
    <scope>NUCLEOTIDE SEQUENCE [LARGE SCALE GENOMIC DNA]</scope>
    <source>
        <strain evidence="13">NBRC 113072</strain>
    </source>
</reference>
<protein>
    <recommendedName>
        <fullName evidence="11">Hydroxyethylthiazole kinase</fullName>
        <ecNumber evidence="11">2.7.1.50</ecNumber>
    </recommendedName>
    <alternativeName>
        <fullName evidence="11">4-methyl-5-beta-hydroxyethylthiazole kinase</fullName>
        <shortName evidence="11">TH kinase</shortName>
        <shortName evidence="11">Thz kinase</shortName>
    </alternativeName>
</protein>
<dbReference type="Gene3D" id="3.40.1190.20">
    <property type="match status" value="1"/>
</dbReference>
<accession>A0ABQ6IM64</accession>
<sequence length="275" mass="27614">MTPPHPEITPAACAETLQTFRDTGPLVQSLTNTVVTNWTANVLLAAGAAPAMVDNPHEAAEFAAVAGGVLVNLGTPQVETIAAMEEAVRGASAAGTPWVLDPVAAGGLSWRTEVGRRLLSLHEPPAIVRGNASEILGLAGGAGGRGVDSTDTAETALDAAHALACEHGTVVAVSGEVDHITDGTRLVRVHNGHVLLTRVTGVGCSLGALMAGVAAVTDDRVLAATTATALLTIAAEAAATESRGPGSFAVALLDQLALITPEGLESRLRIDGGTA</sequence>
<proteinExistence type="inferred from homology"/>